<dbReference type="Pfam" id="PF01872">
    <property type="entry name" value="RibD_C"/>
    <property type="match status" value="1"/>
</dbReference>
<dbReference type="GO" id="GO:0009231">
    <property type="term" value="P:riboflavin biosynthetic process"/>
    <property type="evidence" value="ECO:0007669"/>
    <property type="project" value="UniProtKB-UniPathway"/>
</dbReference>
<name>A0A1Y3GE87_9EURY</name>
<gene>
    <name evidence="11" type="ORF">AMET1_0259</name>
</gene>
<evidence type="ECO:0000256" key="7">
    <source>
        <dbReference type="ARBA" id="ARBA00047550"/>
    </source>
</evidence>
<dbReference type="AlphaFoldDB" id="A0A1Y3GE87"/>
<keyword evidence="6" id="KW-0560">Oxidoreductase</keyword>
<dbReference type="InterPro" id="IPR011549">
    <property type="entry name" value="RibD_C"/>
</dbReference>
<dbReference type="InterPro" id="IPR002734">
    <property type="entry name" value="RibDG_C"/>
</dbReference>
<feature type="domain" description="Bacterial bifunctional deaminase-reductase C-terminal" evidence="10">
    <location>
        <begin position="4"/>
        <end position="204"/>
    </location>
</feature>
<dbReference type="EMBL" id="MRZU01000003">
    <property type="protein sequence ID" value="OUJ18613.1"/>
    <property type="molecule type" value="Genomic_DNA"/>
</dbReference>
<dbReference type="OrthoDB" id="10178at2157"/>
<evidence type="ECO:0000256" key="2">
    <source>
        <dbReference type="ARBA" id="ARBA00009723"/>
    </source>
</evidence>
<dbReference type="SUPFAM" id="SSF53597">
    <property type="entry name" value="Dihydrofolate reductase-like"/>
    <property type="match status" value="1"/>
</dbReference>
<dbReference type="NCBIfam" id="TIGR00227">
    <property type="entry name" value="ribD_Cterm"/>
    <property type="match status" value="1"/>
</dbReference>
<comment type="catalytic activity">
    <reaction evidence="7">
        <text>2,5-diamino-6-(1-D-ribitylamino)pyrimidin-4(3H)-one 5'-phosphate + NAD(+) = 2,5-diamino-6-(1-D-ribosylamino)pyrimidin-4(3H)-one 5'-phosphate + NADH + H(+)</text>
        <dbReference type="Rhea" id="RHEA:27274"/>
        <dbReference type="ChEBI" id="CHEBI:15378"/>
        <dbReference type="ChEBI" id="CHEBI:57540"/>
        <dbReference type="ChEBI" id="CHEBI:57945"/>
        <dbReference type="ChEBI" id="CHEBI:58890"/>
        <dbReference type="ChEBI" id="CHEBI:59545"/>
        <dbReference type="EC" id="1.1.1.302"/>
    </reaction>
</comment>
<proteinExistence type="inferred from homology"/>
<sequence>MSRPYVIINSAMSCDGKLSTIERRQIPISSSQDFERVGRLRRDVDGILVGIGTVLADDPKLLERDTYRVVLDSKARTPIDSEVFIGDSPTLIAVSETALEERVEKLKEVCEVVRVGEERVDLRRLLDLLGEKGIERLLVEGGGTVNWSFLVNGLADELITYVGNMVFGGAKSPTLADGGGASGLDDAVKLELSDFYQLGEGIVLKWKVLNKK</sequence>
<reference evidence="11 12" key="1">
    <citation type="submission" date="2016-12" db="EMBL/GenBank/DDBJ databases">
        <title>Discovery of methanogenic haloarchaea.</title>
        <authorList>
            <person name="Sorokin D.Y."/>
            <person name="Makarova K.S."/>
            <person name="Abbas B."/>
            <person name="Ferrer M."/>
            <person name="Golyshin P.N."/>
        </authorList>
    </citation>
    <scope>NUCLEOTIDE SEQUENCE [LARGE SCALE GENOMIC DNA]</scope>
    <source>
        <strain evidence="11">AMET1</strain>
    </source>
</reference>
<dbReference type="NCBIfam" id="TIGR01508">
    <property type="entry name" value="rib_reduct_arch"/>
    <property type="match status" value="1"/>
</dbReference>
<evidence type="ECO:0000256" key="6">
    <source>
        <dbReference type="ARBA" id="ARBA00023002"/>
    </source>
</evidence>
<evidence type="ECO:0000259" key="10">
    <source>
        <dbReference type="Pfam" id="PF01872"/>
    </source>
</evidence>
<evidence type="ECO:0000256" key="1">
    <source>
        <dbReference type="ARBA" id="ARBA00005104"/>
    </source>
</evidence>
<keyword evidence="12" id="KW-1185">Reference proteome</keyword>
<dbReference type="PANTHER" id="PTHR38011">
    <property type="entry name" value="DIHYDROFOLATE REDUCTASE FAMILY PROTEIN (AFU_ORTHOLOGUE AFUA_8G06820)"/>
    <property type="match status" value="1"/>
</dbReference>
<evidence type="ECO:0000256" key="8">
    <source>
        <dbReference type="ARBA" id="ARBA00049020"/>
    </source>
</evidence>
<comment type="caution">
    <text evidence="11">The sequence shown here is derived from an EMBL/GenBank/DDBJ whole genome shotgun (WGS) entry which is preliminary data.</text>
</comment>
<dbReference type="Gene3D" id="3.40.430.10">
    <property type="entry name" value="Dihydrofolate Reductase, subunit A"/>
    <property type="match status" value="1"/>
</dbReference>
<evidence type="ECO:0000256" key="5">
    <source>
        <dbReference type="ARBA" id="ARBA00022857"/>
    </source>
</evidence>
<dbReference type="InterPro" id="IPR024072">
    <property type="entry name" value="DHFR-like_dom_sf"/>
</dbReference>
<dbReference type="InterPro" id="IPR006401">
    <property type="entry name" value="Rib_reduct_arc"/>
</dbReference>
<dbReference type="GO" id="GO:0008703">
    <property type="term" value="F:5-amino-6-(5-phosphoribosylamino)uracil reductase activity"/>
    <property type="evidence" value="ECO:0007669"/>
    <property type="project" value="InterPro"/>
</dbReference>
<dbReference type="PANTHER" id="PTHR38011:SF7">
    <property type="entry name" value="2,5-DIAMINO-6-RIBOSYLAMINO-4(3H)-PYRIMIDINONE 5'-PHOSPHATE REDUCTASE"/>
    <property type="match status" value="1"/>
</dbReference>
<evidence type="ECO:0000256" key="9">
    <source>
        <dbReference type="NCBIfam" id="TIGR01508"/>
    </source>
</evidence>
<comment type="similarity">
    <text evidence="2">Belongs to the HTP reductase family.</text>
</comment>
<keyword evidence="5" id="KW-0521">NADP</keyword>
<accession>A0A1Y3GE87</accession>
<evidence type="ECO:0000256" key="3">
    <source>
        <dbReference type="ARBA" id="ARBA00011738"/>
    </source>
</evidence>
<comment type="catalytic activity">
    <reaction evidence="8">
        <text>2,5-diamino-6-(1-D-ribitylamino)pyrimidin-4(3H)-one 5'-phosphate + NADP(+) = 2,5-diamino-6-(1-D-ribosylamino)pyrimidin-4(3H)-one 5'-phosphate + NADPH + H(+)</text>
        <dbReference type="Rhea" id="RHEA:27278"/>
        <dbReference type="ChEBI" id="CHEBI:15378"/>
        <dbReference type="ChEBI" id="CHEBI:57783"/>
        <dbReference type="ChEBI" id="CHEBI:58349"/>
        <dbReference type="ChEBI" id="CHEBI:58890"/>
        <dbReference type="ChEBI" id="CHEBI:59545"/>
        <dbReference type="EC" id="1.1.1.302"/>
    </reaction>
</comment>
<comment type="pathway">
    <text evidence="1">Cofactor biosynthesis; riboflavin biosynthesis.</text>
</comment>
<protein>
    <recommendedName>
        <fullName evidence="9">2,5-diamino-6-(ribosylamino)-4(3H)-pyrimidinone 5'-phosphate reductase</fullName>
        <ecNumber evidence="9">1.1.1.302</ecNumber>
    </recommendedName>
</protein>
<dbReference type="InterPro" id="IPR050765">
    <property type="entry name" value="Riboflavin_Biosynth_HTPR"/>
</dbReference>
<evidence type="ECO:0000313" key="11">
    <source>
        <dbReference type="EMBL" id="OUJ18613.1"/>
    </source>
</evidence>
<comment type="subunit">
    <text evidence="3">Homodimer.</text>
</comment>
<evidence type="ECO:0000313" key="12">
    <source>
        <dbReference type="Proteomes" id="UP000195137"/>
    </source>
</evidence>
<dbReference type="Proteomes" id="UP000195137">
    <property type="component" value="Unassembled WGS sequence"/>
</dbReference>
<dbReference type="RefSeq" id="WP_086636688.1">
    <property type="nucleotide sequence ID" value="NZ_MRZU01000003.1"/>
</dbReference>
<dbReference type="UniPathway" id="UPA00275"/>
<dbReference type="EC" id="1.1.1.302" evidence="9"/>
<organism evidence="11 12">
    <name type="scientific">Methanonatronarchaeum thermophilum</name>
    <dbReference type="NCBI Taxonomy" id="1927129"/>
    <lineage>
        <taxon>Archaea</taxon>
        <taxon>Methanobacteriati</taxon>
        <taxon>Methanobacteriota</taxon>
        <taxon>Methanonatronarchaeia</taxon>
        <taxon>Methanonatronarchaeales</taxon>
        <taxon>Methanonatronarchaeaceae</taxon>
        <taxon>Methanonatronarchaeum</taxon>
    </lineage>
</organism>
<evidence type="ECO:0000256" key="4">
    <source>
        <dbReference type="ARBA" id="ARBA00022619"/>
    </source>
</evidence>
<dbReference type="GO" id="GO:0050661">
    <property type="term" value="F:NADP binding"/>
    <property type="evidence" value="ECO:0007669"/>
    <property type="project" value="InterPro"/>
</dbReference>
<keyword evidence="4" id="KW-0686">Riboflavin biosynthesis</keyword>